<keyword evidence="2" id="KW-1185">Reference proteome</keyword>
<dbReference type="STRING" id="35752.SAMN05421541_10892"/>
<evidence type="ECO:0000313" key="1">
    <source>
        <dbReference type="EMBL" id="SFF27996.1"/>
    </source>
</evidence>
<name>A0A1I2HGW0_9ACTN</name>
<accession>A0A1I2HGW0</accession>
<organism evidence="1 2">
    <name type="scientific">Actinoplanes philippinensis</name>
    <dbReference type="NCBI Taxonomy" id="35752"/>
    <lineage>
        <taxon>Bacteria</taxon>
        <taxon>Bacillati</taxon>
        <taxon>Actinomycetota</taxon>
        <taxon>Actinomycetes</taxon>
        <taxon>Micromonosporales</taxon>
        <taxon>Micromonosporaceae</taxon>
        <taxon>Actinoplanes</taxon>
    </lineage>
</organism>
<dbReference type="OrthoDB" id="3400693at2"/>
<protein>
    <submittedName>
        <fullName evidence="1">Uncharacterized protein</fullName>
    </submittedName>
</protein>
<gene>
    <name evidence="1" type="ORF">SAMN05421541_10892</name>
</gene>
<reference evidence="1 2" key="1">
    <citation type="submission" date="2016-10" db="EMBL/GenBank/DDBJ databases">
        <authorList>
            <person name="de Groot N.N."/>
        </authorList>
    </citation>
    <scope>NUCLEOTIDE SEQUENCE [LARGE SCALE GENOMIC DNA]</scope>
    <source>
        <strain evidence="1 2">DSM 43019</strain>
    </source>
</reference>
<evidence type="ECO:0000313" key="2">
    <source>
        <dbReference type="Proteomes" id="UP000199645"/>
    </source>
</evidence>
<dbReference type="Proteomes" id="UP000199645">
    <property type="component" value="Unassembled WGS sequence"/>
</dbReference>
<dbReference type="EMBL" id="FONV01000008">
    <property type="protein sequence ID" value="SFF27996.1"/>
    <property type="molecule type" value="Genomic_DNA"/>
</dbReference>
<dbReference type="RefSeq" id="WP_093616867.1">
    <property type="nucleotide sequence ID" value="NZ_BOMT01000085.1"/>
</dbReference>
<sequence>MSTVDEPAPTPDVEDIEALEEQLATVQIREVSGLFALHNEGGMHQHIHKQVKGLRDASALSSDYVRRTLDTLVERKFQAFGRDVDSTEAERLLRAHHCLVLMGEPDTGRRTAAVGVLGRLDLPLEEIPAWDPGQPQQFAVSDLPAAADMGYLFKHPTGVPANSDFRTQLNSYVDKLSKLGSYLVVVATSTEWHATGAAVAENVLSVAAPSPRAVLLAEIRYRARRTDLQTLLDDQRIHSLIRQARPREVIRLAELILAVADVPDEDPGSGQQLATIAEAFQEWTEALTVWFQQHHSATERTFLLAAAILENAPARLVLRYAERLGESLDGSPTGRYDISAAGIRELAKEVGAEVAEADGRLRFTRPAYGPAVLDFFLKDRSDTFRMILRDWFAKAPVVSRRSADAPELIAEALLGITIRHRDTSFLPPVVKAWADQPSLRRALIPLLTGTALSPEAGSLVRQLLNLWATKSSSTQIRQVVAEVCSSELADAYPRIALTRINNLAIRATDETAESIVTAVLRLWERPRLRRDVATKVLGWASERGSPAFGVATAVLTALGVEAIWVAYENRLPTGPALRSLLRPPGVPEEVRETLYSWLDLAVADSVFAAWLVTAIADAIPGPAPALMITAVRGFTHEWQGRDAMTPRAAFRERLLERITVLGWETSAARKDRFDEPSA</sequence>
<dbReference type="AlphaFoldDB" id="A0A1I2HGW0"/>
<proteinExistence type="predicted"/>